<dbReference type="AlphaFoldDB" id="X1STD1"/>
<accession>X1STD1</accession>
<dbReference type="EMBL" id="BARW01018203">
    <property type="protein sequence ID" value="GAI96193.1"/>
    <property type="molecule type" value="Genomic_DNA"/>
</dbReference>
<organism evidence="1">
    <name type="scientific">marine sediment metagenome</name>
    <dbReference type="NCBI Taxonomy" id="412755"/>
    <lineage>
        <taxon>unclassified sequences</taxon>
        <taxon>metagenomes</taxon>
        <taxon>ecological metagenomes</taxon>
    </lineage>
</organism>
<reference evidence="1" key="1">
    <citation type="journal article" date="2014" name="Front. Microbiol.">
        <title>High frequency of phylogenetically diverse reductive dehalogenase-homologous genes in deep subseafloor sedimentary metagenomes.</title>
        <authorList>
            <person name="Kawai M."/>
            <person name="Futagami T."/>
            <person name="Toyoda A."/>
            <person name="Takaki Y."/>
            <person name="Nishi S."/>
            <person name="Hori S."/>
            <person name="Arai W."/>
            <person name="Tsubouchi T."/>
            <person name="Morono Y."/>
            <person name="Uchiyama I."/>
            <person name="Ito T."/>
            <person name="Fujiyama A."/>
            <person name="Inagaki F."/>
            <person name="Takami H."/>
        </authorList>
    </citation>
    <scope>NUCLEOTIDE SEQUENCE</scope>
    <source>
        <strain evidence="1">Expedition CK06-06</strain>
    </source>
</reference>
<protein>
    <submittedName>
        <fullName evidence="1">Uncharacterized protein</fullName>
    </submittedName>
</protein>
<evidence type="ECO:0000313" key="1">
    <source>
        <dbReference type="EMBL" id="GAI96193.1"/>
    </source>
</evidence>
<gene>
    <name evidence="1" type="ORF">S12H4_31218</name>
</gene>
<comment type="caution">
    <text evidence="1">The sequence shown here is derived from an EMBL/GenBank/DDBJ whole genome shotgun (WGS) entry which is preliminary data.</text>
</comment>
<proteinExistence type="predicted"/>
<name>X1STD1_9ZZZZ</name>
<sequence length="118" mass="13665">MQHSVSPDVNKKAKMDINTALLEIDGLVSSENYENENLKLYLIRKLNVDGTISQNEFDLIEKIIELFINSLRKSEIRILWEQTETGQNVKKLDNHELEIFSAIIELESELLSLYIESL</sequence>